<dbReference type="AlphaFoldDB" id="A0A0A9HEK5"/>
<reference evidence="1" key="2">
    <citation type="journal article" date="2015" name="Data Brief">
        <title>Shoot transcriptome of the giant reed, Arundo donax.</title>
        <authorList>
            <person name="Barrero R.A."/>
            <person name="Guerrero F.D."/>
            <person name="Moolhuijzen P."/>
            <person name="Goolsby J.A."/>
            <person name="Tidwell J."/>
            <person name="Bellgard S.E."/>
            <person name="Bellgard M.I."/>
        </authorList>
    </citation>
    <scope>NUCLEOTIDE SEQUENCE</scope>
    <source>
        <tissue evidence="1">Shoot tissue taken approximately 20 cm above the soil surface</tissue>
    </source>
</reference>
<organism evidence="1">
    <name type="scientific">Arundo donax</name>
    <name type="common">Giant reed</name>
    <name type="synonym">Donax arundinaceus</name>
    <dbReference type="NCBI Taxonomy" id="35708"/>
    <lineage>
        <taxon>Eukaryota</taxon>
        <taxon>Viridiplantae</taxon>
        <taxon>Streptophyta</taxon>
        <taxon>Embryophyta</taxon>
        <taxon>Tracheophyta</taxon>
        <taxon>Spermatophyta</taxon>
        <taxon>Magnoliopsida</taxon>
        <taxon>Liliopsida</taxon>
        <taxon>Poales</taxon>
        <taxon>Poaceae</taxon>
        <taxon>PACMAD clade</taxon>
        <taxon>Arundinoideae</taxon>
        <taxon>Arundineae</taxon>
        <taxon>Arundo</taxon>
    </lineage>
</organism>
<sequence>MMQYRCKLVQQMAMQRYDANECRIYLNTKWNGHLQNIIKFSFRARELGWMTGDGELII</sequence>
<evidence type="ECO:0000313" key="1">
    <source>
        <dbReference type="EMBL" id="JAE35167.1"/>
    </source>
</evidence>
<proteinExistence type="predicted"/>
<reference evidence="1" key="1">
    <citation type="submission" date="2014-09" db="EMBL/GenBank/DDBJ databases">
        <authorList>
            <person name="Magalhaes I.L.F."/>
            <person name="Oliveira U."/>
            <person name="Santos F.R."/>
            <person name="Vidigal T.H.D.A."/>
            <person name="Brescovit A.D."/>
            <person name="Santos A.J."/>
        </authorList>
    </citation>
    <scope>NUCLEOTIDE SEQUENCE</scope>
    <source>
        <tissue evidence="1">Shoot tissue taken approximately 20 cm above the soil surface</tissue>
    </source>
</reference>
<name>A0A0A9HEK5_ARUDO</name>
<protein>
    <submittedName>
        <fullName evidence="1">Uncharacterized protein</fullName>
    </submittedName>
</protein>
<dbReference type="EMBL" id="GBRH01162729">
    <property type="protein sequence ID" value="JAE35167.1"/>
    <property type="molecule type" value="Transcribed_RNA"/>
</dbReference>
<accession>A0A0A9HEK5</accession>